<dbReference type="AlphaFoldDB" id="A0A1M4VSD2"/>
<evidence type="ECO:0000313" key="3">
    <source>
        <dbReference type="Proteomes" id="UP000184170"/>
    </source>
</evidence>
<gene>
    <name evidence="2" type="ORF">SAMN04487965_0499</name>
</gene>
<dbReference type="EMBL" id="FQVA01000001">
    <property type="protein sequence ID" value="SHE71767.1"/>
    <property type="molecule type" value="Genomic_DNA"/>
</dbReference>
<feature type="region of interest" description="Disordered" evidence="1">
    <location>
        <begin position="1"/>
        <end position="43"/>
    </location>
</feature>
<dbReference type="InterPro" id="IPR022028">
    <property type="entry name" value="DUF3604"/>
</dbReference>
<feature type="compositionally biased region" description="Polar residues" evidence="1">
    <location>
        <begin position="25"/>
        <end position="37"/>
    </location>
</feature>
<evidence type="ECO:0000256" key="1">
    <source>
        <dbReference type="SAM" id="MobiDB-lite"/>
    </source>
</evidence>
<dbReference type="Gene3D" id="3.20.20.140">
    <property type="entry name" value="Metal-dependent hydrolases"/>
    <property type="match status" value="1"/>
</dbReference>
<organism evidence="2 3">
    <name type="scientific">Microbulbifer donghaiensis</name>
    <dbReference type="NCBI Taxonomy" id="494016"/>
    <lineage>
        <taxon>Bacteria</taxon>
        <taxon>Pseudomonadati</taxon>
        <taxon>Pseudomonadota</taxon>
        <taxon>Gammaproteobacteria</taxon>
        <taxon>Cellvibrionales</taxon>
        <taxon>Microbulbiferaceae</taxon>
        <taxon>Microbulbifer</taxon>
    </lineage>
</organism>
<reference evidence="3" key="1">
    <citation type="submission" date="2016-11" db="EMBL/GenBank/DDBJ databases">
        <authorList>
            <person name="Varghese N."/>
            <person name="Submissions S."/>
        </authorList>
    </citation>
    <scope>NUCLEOTIDE SEQUENCE [LARGE SCALE GENOMIC DNA]</scope>
    <source>
        <strain evidence="3">CGMCC 1.7063</strain>
    </source>
</reference>
<accession>A0A1M4VSD2</accession>
<protein>
    <recommendedName>
        <fullName evidence="4">DUF3604 domain-containing protein</fullName>
    </recommendedName>
</protein>
<evidence type="ECO:0000313" key="2">
    <source>
        <dbReference type="EMBL" id="SHE71767.1"/>
    </source>
</evidence>
<dbReference type="STRING" id="494016.SAMN04487965_0499"/>
<dbReference type="Proteomes" id="UP000184170">
    <property type="component" value="Unassembled WGS sequence"/>
</dbReference>
<proteinExistence type="predicted"/>
<name>A0A1M4VSD2_9GAMM</name>
<dbReference type="InterPro" id="IPR016195">
    <property type="entry name" value="Pol/histidinol_Pase-like"/>
</dbReference>
<dbReference type="Pfam" id="PF12228">
    <property type="entry name" value="DUF3604"/>
    <property type="match status" value="1"/>
</dbReference>
<feature type="compositionally biased region" description="Basic and acidic residues" evidence="1">
    <location>
        <begin position="7"/>
        <end position="19"/>
    </location>
</feature>
<dbReference type="SUPFAM" id="SSF89550">
    <property type="entry name" value="PHP domain-like"/>
    <property type="match status" value="1"/>
</dbReference>
<evidence type="ECO:0008006" key="4">
    <source>
        <dbReference type="Google" id="ProtNLM"/>
    </source>
</evidence>
<sequence>MLAACGGDRDQQKPDKDSAEPAQTDELSATESVTRNGTGTGNAREIVVEEELGDVPAEFADNVYFGNFHVHTSYSFDAVTNGSTTTPADAYRWAKGEAIPAGVLGAELRINRPLDFYAVSDHAEYLGVFKKMYDPNSPLSKLPLAREITSKDAKVAFDAYARILDSMQPGMSDPTLSDPAITKPIWQEMVETADRFYEPGKFTTFPAFEWTSNPNKLNLHRVVVFRTSEGVPDMPYSALDSEDPRDLWKWMETARQGGATLFAIPHNGNASDGLMFPIEIDNEPLSADYIEARVNNEPVYEVSQIKGTSETFPSLSPNDEFADFEIWDYILSSTKVERPKNKKGGYARQAFLDGLSMAANGGGNPYVFGLIGDSDTHNSASAVEEDNYTGKFGIEASPEHRLDGPIPGDEANNQRVREFSSGGLAAVWAPENTREAIWDAVKRKETYATSGPRMKVRFFGGWDYDDQSMEGDWAKGAYAAGVPMGAKLKPGAAGKKPAFLVQAMKDSTGANLDRIQIIKGWVDEDGEQHQQIFNVALSGDRKPDTAGKVAPVGNTVNVKDATYTNTIGAAQLSAVWSDDDFDPEQHAFYYARVIEIPTPRWSTYDAMRVGRKPREDLPVTIQERAWTSPIWYTP</sequence>
<keyword evidence="3" id="KW-1185">Reference proteome</keyword>